<accession>A0A9N9U909</accession>
<name>A0A9N9U909_9HYPO</name>
<evidence type="ECO:0000313" key="1">
    <source>
        <dbReference type="EMBL" id="CAG9982026.1"/>
    </source>
</evidence>
<evidence type="ECO:0000313" key="2">
    <source>
        <dbReference type="Proteomes" id="UP000754883"/>
    </source>
</evidence>
<comment type="caution">
    <text evidence="1">The sequence shown here is derived from an EMBL/GenBank/DDBJ whole genome shotgun (WGS) entry which is preliminary data.</text>
</comment>
<dbReference type="AlphaFoldDB" id="A0A9N9U909"/>
<dbReference type="EMBL" id="CABFNO020001328">
    <property type="protein sequence ID" value="CAG9982026.1"/>
    <property type="molecule type" value="Genomic_DNA"/>
</dbReference>
<reference evidence="2" key="1">
    <citation type="submission" date="2019-06" db="EMBL/GenBank/DDBJ databases">
        <authorList>
            <person name="Broberg M."/>
        </authorList>
    </citation>
    <scope>NUCLEOTIDE SEQUENCE [LARGE SCALE GENOMIC DNA]</scope>
</reference>
<keyword evidence="2" id="KW-1185">Reference proteome</keyword>
<proteinExistence type="predicted"/>
<dbReference type="Proteomes" id="UP000754883">
    <property type="component" value="Unassembled WGS sequence"/>
</dbReference>
<sequence>MEESVTGKSSRAVLVFAASEGTSEQAIDGVGIAIQSCGAVNIGLAVWRQDGAKTSGAAGLSRWALGVDQAILRGGSAETSLVWTH</sequence>
<organism evidence="1 2">
    <name type="scientific">Clonostachys byssicola</name>
    <dbReference type="NCBI Taxonomy" id="160290"/>
    <lineage>
        <taxon>Eukaryota</taxon>
        <taxon>Fungi</taxon>
        <taxon>Dikarya</taxon>
        <taxon>Ascomycota</taxon>
        <taxon>Pezizomycotina</taxon>
        <taxon>Sordariomycetes</taxon>
        <taxon>Hypocreomycetidae</taxon>
        <taxon>Hypocreales</taxon>
        <taxon>Bionectriaceae</taxon>
        <taxon>Clonostachys</taxon>
    </lineage>
</organism>
<gene>
    <name evidence="1" type="ORF">CBYS24578_00009594</name>
</gene>
<protein>
    <submittedName>
        <fullName evidence="1">Uncharacterized protein</fullName>
    </submittedName>
</protein>
<reference evidence="1 2" key="2">
    <citation type="submission" date="2021-10" db="EMBL/GenBank/DDBJ databases">
        <authorList>
            <person name="Piombo E."/>
        </authorList>
    </citation>
    <scope>NUCLEOTIDE SEQUENCE [LARGE SCALE GENOMIC DNA]</scope>
</reference>